<evidence type="ECO:0000313" key="3">
    <source>
        <dbReference type="EMBL" id="HGN90679.1"/>
    </source>
</evidence>
<dbReference type="EMBL" id="DRXG01000013">
    <property type="protein sequence ID" value="HHN51858.1"/>
    <property type="molecule type" value="Genomic_DNA"/>
</dbReference>
<evidence type="ECO:0000313" key="4">
    <source>
        <dbReference type="EMBL" id="HHN51858.1"/>
    </source>
</evidence>
<evidence type="ECO:0000259" key="1">
    <source>
        <dbReference type="Pfam" id="PF00174"/>
    </source>
</evidence>
<sequence length="178" mass="20142">MRIKSYISFGDCLYVTLKDLPTFPSQKKGRDFLLIRGKVSKTVVFSLNELMRLPTVSLTFDFRCLEGWVVPDTEWQGVKVSTLLEAAEPLPDARYAVFKSGDYSECFPVSEAKEMVVAYRYRGKEIPAEHGGPLRLVFPGQECYQSIRWLEEIELTGEYVEGTARSTALSRIGLVASR</sequence>
<proteinExistence type="predicted"/>
<reference evidence="3" key="1">
    <citation type="journal article" date="2020" name="mSystems">
        <title>Genome- and Community-Level Interaction Insights into Carbon Utilization and Element Cycling Functions of Hydrothermarchaeota in Hydrothermal Sediment.</title>
        <authorList>
            <person name="Zhou Z."/>
            <person name="Liu Y."/>
            <person name="Xu W."/>
            <person name="Pan J."/>
            <person name="Luo Z.H."/>
            <person name="Li M."/>
        </authorList>
    </citation>
    <scope>NUCLEOTIDE SEQUENCE [LARGE SCALE GENOMIC DNA]</scope>
    <source>
        <strain evidence="4">SpSt-1073</strain>
        <strain evidence="3">SpSt-613</strain>
        <strain evidence="2">SpSt-669</strain>
    </source>
</reference>
<dbReference type="Pfam" id="PF00174">
    <property type="entry name" value="Oxidored_molyb"/>
    <property type="match status" value="1"/>
</dbReference>
<dbReference type="InterPro" id="IPR036374">
    <property type="entry name" value="OxRdtase_Mopterin-bd_sf"/>
</dbReference>
<dbReference type="PANTHER" id="PTHR43032:SF4">
    <property type="entry name" value="OXIDOREDUCTASE MOLYBDOPTERIN-BINDING DOMAIN-CONTAINING PROTEIN"/>
    <property type="match status" value="1"/>
</dbReference>
<comment type="caution">
    <text evidence="3">The sequence shown here is derived from an EMBL/GenBank/DDBJ whole genome shotgun (WGS) entry which is preliminary data.</text>
</comment>
<dbReference type="PANTHER" id="PTHR43032">
    <property type="entry name" value="PROTEIN-METHIONINE-SULFOXIDE REDUCTASE"/>
    <property type="match status" value="1"/>
</dbReference>
<dbReference type="AlphaFoldDB" id="A0A7C4E0L9"/>
<organism evidence="3">
    <name type="scientific">Caldiarchaeum subterraneum</name>
    <dbReference type="NCBI Taxonomy" id="311458"/>
    <lineage>
        <taxon>Archaea</taxon>
        <taxon>Nitrososphaerota</taxon>
        <taxon>Candidatus Caldarchaeales</taxon>
        <taxon>Candidatus Caldarchaeaceae</taxon>
        <taxon>Candidatus Caldarchaeum</taxon>
    </lineage>
</organism>
<evidence type="ECO:0000313" key="2">
    <source>
        <dbReference type="EMBL" id="HGL41095.1"/>
    </source>
</evidence>
<dbReference type="EMBL" id="DTCM01000071">
    <property type="protein sequence ID" value="HGL41095.1"/>
    <property type="molecule type" value="Genomic_DNA"/>
</dbReference>
<dbReference type="EMBL" id="DTAD01000065">
    <property type="protein sequence ID" value="HGN90679.1"/>
    <property type="molecule type" value="Genomic_DNA"/>
</dbReference>
<dbReference type="SUPFAM" id="SSF56524">
    <property type="entry name" value="Oxidoreductase molybdopterin-binding domain"/>
    <property type="match status" value="1"/>
</dbReference>
<dbReference type="Gene3D" id="3.90.420.10">
    <property type="entry name" value="Oxidoreductase, molybdopterin-binding domain"/>
    <property type="match status" value="1"/>
</dbReference>
<protein>
    <submittedName>
        <fullName evidence="3">Molybdopterin-binding oxidoreductase</fullName>
    </submittedName>
</protein>
<gene>
    <name evidence="4" type="ORF">ENM30_00940</name>
    <name evidence="3" type="ORF">ENT82_06105</name>
    <name evidence="2" type="ORF">ENU43_05480</name>
</gene>
<dbReference type="CDD" id="cd00321">
    <property type="entry name" value="SO_family_Moco"/>
    <property type="match status" value="1"/>
</dbReference>
<name>A0A7C4E0L9_CALS0</name>
<accession>A0A7C4E0L9</accession>
<feature type="domain" description="Oxidoreductase molybdopterin-binding" evidence="1">
    <location>
        <begin position="33"/>
        <end position="159"/>
    </location>
</feature>
<dbReference type="InterPro" id="IPR000572">
    <property type="entry name" value="OxRdtase_Mopterin-bd_dom"/>
</dbReference>